<sequence>MASDLRETSADVDLSHIDAERPGHARWLTRFHLDRDDGRDRCVWVWRIAHGTVPSGLVSLCWDSQEPSVSVLTSIGQVRRIHGHKGATELVWIDDPPGRRAPERAKSVSREAAVTS</sequence>
<proteinExistence type="predicted"/>
<dbReference type="Proteomes" id="UP001500618">
    <property type="component" value="Unassembled WGS sequence"/>
</dbReference>
<gene>
    <name evidence="2" type="ORF">GCM10009765_03610</name>
</gene>
<feature type="compositionally biased region" description="Basic and acidic residues" evidence="1">
    <location>
        <begin position="96"/>
        <end position="109"/>
    </location>
</feature>
<feature type="region of interest" description="Disordered" evidence="1">
    <location>
        <begin position="92"/>
        <end position="116"/>
    </location>
</feature>
<organism evidence="2 3">
    <name type="scientific">Fodinicola feengrottensis</name>
    <dbReference type="NCBI Taxonomy" id="435914"/>
    <lineage>
        <taxon>Bacteria</taxon>
        <taxon>Bacillati</taxon>
        <taxon>Actinomycetota</taxon>
        <taxon>Actinomycetes</taxon>
        <taxon>Mycobacteriales</taxon>
        <taxon>Fodinicola</taxon>
    </lineage>
</organism>
<accession>A0ABN2FSL2</accession>
<name>A0ABN2FSL2_9ACTN</name>
<keyword evidence="3" id="KW-1185">Reference proteome</keyword>
<comment type="caution">
    <text evidence="2">The sequence shown here is derived from an EMBL/GenBank/DDBJ whole genome shotgun (WGS) entry which is preliminary data.</text>
</comment>
<evidence type="ECO:0000256" key="1">
    <source>
        <dbReference type="SAM" id="MobiDB-lite"/>
    </source>
</evidence>
<evidence type="ECO:0000313" key="2">
    <source>
        <dbReference type="EMBL" id="GAA1657365.1"/>
    </source>
</evidence>
<protein>
    <submittedName>
        <fullName evidence="2">Uncharacterized protein</fullName>
    </submittedName>
</protein>
<reference evidence="2 3" key="1">
    <citation type="journal article" date="2019" name="Int. J. Syst. Evol. Microbiol.">
        <title>The Global Catalogue of Microorganisms (GCM) 10K type strain sequencing project: providing services to taxonomists for standard genome sequencing and annotation.</title>
        <authorList>
            <consortium name="The Broad Institute Genomics Platform"/>
            <consortium name="The Broad Institute Genome Sequencing Center for Infectious Disease"/>
            <person name="Wu L."/>
            <person name="Ma J."/>
        </authorList>
    </citation>
    <scope>NUCLEOTIDE SEQUENCE [LARGE SCALE GENOMIC DNA]</scope>
    <source>
        <strain evidence="2 3">JCM 14718</strain>
    </source>
</reference>
<dbReference type="EMBL" id="BAAANY010000001">
    <property type="protein sequence ID" value="GAA1657365.1"/>
    <property type="molecule type" value="Genomic_DNA"/>
</dbReference>
<evidence type="ECO:0000313" key="3">
    <source>
        <dbReference type="Proteomes" id="UP001500618"/>
    </source>
</evidence>